<evidence type="ECO:0000256" key="1">
    <source>
        <dbReference type="SAM" id="MobiDB-lite"/>
    </source>
</evidence>
<name>A0ABD0M763_9CAEN</name>
<keyword evidence="3" id="KW-1185">Reference proteome</keyword>
<feature type="region of interest" description="Disordered" evidence="1">
    <location>
        <begin position="211"/>
        <end position="231"/>
    </location>
</feature>
<dbReference type="InterPro" id="IPR007914">
    <property type="entry name" value="UPF0193"/>
</dbReference>
<dbReference type="EMBL" id="JACVVK020000003">
    <property type="protein sequence ID" value="KAK7507799.1"/>
    <property type="molecule type" value="Genomic_DNA"/>
</dbReference>
<feature type="compositionally biased region" description="Polar residues" evidence="1">
    <location>
        <begin position="218"/>
        <end position="231"/>
    </location>
</feature>
<sequence length="231" mass="26161">MAAPGGSNVSQGGFWSTPQVTYSKQTHDLLKEMMRESKLTNFQQRQLDKTLRGGGQLPLQCPPTSSVKQKQQKKQPKPSKIVNPRNTTGGIRTRDTMEAQGAFIKPEYVPPRGNTRSAREKEKLANIMAYGQDVDKVPLERVRKRLETPPPPPDRFDELQQEIEERQKFLADMETLGQGDKYRTIIATEISQKIREMEEIDMKRSKELEEAIKKQAQGGKTETSIPHATVS</sequence>
<dbReference type="AlphaFoldDB" id="A0ABD0M763"/>
<reference evidence="2 3" key="1">
    <citation type="journal article" date="2023" name="Sci. Data">
        <title>Genome assembly of the Korean intertidal mud-creeper Batillaria attramentaria.</title>
        <authorList>
            <person name="Patra A.K."/>
            <person name="Ho P.T."/>
            <person name="Jun S."/>
            <person name="Lee S.J."/>
            <person name="Kim Y."/>
            <person name="Won Y.J."/>
        </authorList>
    </citation>
    <scope>NUCLEOTIDE SEQUENCE [LARGE SCALE GENOMIC DNA]</scope>
    <source>
        <strain evidence="2">Wonlab-2016</strain>
    </source>
</reference>
<comment type="caution">
    <text evidence="2">The sequence shown here is derived from an EMBL/GenBank/DDBJ whole genome shotgun (WGS) entry which is preliminary data.</text>
</comment>
<dbReference type="Proteomes" id="UP001519460">
    <property type="component" value="Unassembled WGS sequence"/>
</dbReference>
<evidence type="ECO:0000313" key="2">
    <source>
        <dbReference type="EMBL" id="KAK7507799.1"/>
    </source>
</evidence>
<gene>
    <name evidence="2" type="ORF">BaRGS_00000764</name>
</gene>
<protein>
    <submittedName>
        <fullName evidence="2">Uncharacterized protein</fullName>
    </submittedName>
</protein>
<feature type="region of interest" description="Disordered" evidence="1">
    <location>
        <begin position="1"/>
        <end position="20"/>
    </location>
</feature>
<feature type="compositionally biased region" description="Polar residues" evidence="1">
    <location>
        <begin position="7"/>
        <end position="20"/>
    </location>
</feature>
<dbReference type="PANTHER" id="PTHR28348:SF1">
    <property type="entry name" value="UPF0193 PROTEIN EVG1"/>
    <property type="match status" value="1"/>
</dbReference>
<organism evidence="2 3">
    <name type="scientific">Batillaria attramentaria</name>
    <dbReference type="NCBI Taxonomy" id="370345"/>
    <lineage>
        <taxon>Eukaryota</taxon>
        <taxon>Metazoa</taxon>
        <taxon>Spiralia</taxon>
        <taxon>Lophotrochozoa</taxon>
        <taxon>Mollusca</taxon>
        <taxon>Gastropoda</taxon>
        <taxon>Caenogastropoda</taxon>
        <taxon>Sorbeoconcha</taxon>
        <taxon>Cerithioidea</taxon>
        <taxon>Batillariidae</taxon>
        <taxon>Batillaria</taxon>
    </lineage>
</organism>
<accession>A0ABD0M763</accession>
<dbReference type="Pfam" id="PF05250">
    <property type="entry name" value="UPF0193"/>
    <property type="match status" value="1"/>
</dbReference>
<feature type="region of interest" description="Disordered" evidence="1">
    <location>
        <begin position="35"/>
        <end position="118"/>
    </location>
</feature>
<proteinExistence type="predicted"/>
<dbReference type="PANTHER" id="PTHR28348">
    <property type="entry name" value="UPF0193 PROTEIN EVG1"/>
    <property type="match status" value="1"/>
</dbReference>
<evidence type="ECO:0000313" key="3">
    <source>
        <dbReference type="Proteomes" id="UP001519460"/>
    </source>
</evidence>